<keyword evidence="3" id="KW-1185">Reference proteome</keyword>
<dbReference type="EMBL" id="CP016793">
    <property type="protein sequence ID" value="ANZ34923.1"/>
    <property type="molecule type" value="Genomic_DNA"/>
</dbReference>
<dbReference type="AlphaFoldDB" id="A0A1B2HB43"/>
<evidence type="ECO:0000313" key="3">
    <source>
        <dbReference type="Proteomes" id="UP000093053"/>
    </source>
</evidence>
<dbReference type="SUPFAM" id="SSF53474">
    <property type="entry name" value="alpha/beta-Hydrolases"/>
    <property type="match status" value="1"/>
</dbReference>
<protein>
    <recommendedName>
        <fullName evidence="1">Serine aminopeptidase S33 domain-containing protein</fullName>
    </recommendedName>
</protein>
<evidence type="ECO:0000259" key="1">
    <source>
        <dbReference type="Pfam" id="PF12146"/>
    </source>
</evidence>
<dbReference type="Pfam" id="PF12146">
    <property type="entry name" value="Hydrolase_4"/>
    <property type="match status" value="1"/>
</dbReference>
<gene>
    <name evidence="2" type="ORF">BBK82_01350</name>
</gene>
<organism evidence="2 3">
    <name type="scientific">Lentzea guizhouensis</name>
    <dbReference type="NCBI Taxonomy" id="1586287"/>
    <lineage>
        <taxon>Bacteria</taxon>
        <taxon>Bacillati</taxon>
        <taxon>Actinomycetota</taxon>
        <taxon>Actinomycetes</taxon>
        <taxon>Pseudonocardiales</taxon>
        <taxon>Pseudonocardiaceae</taxon>
        <taxon>Lentzea</taxon>
    </lineage>
</organism>
<accession>A0A1B2HB43</accession>
<evidence type="ECO:0000313" key="2">
    <source>
        <dbReference type="EMBL" id="ANZ34923.1"/>
    </source>
</evidence>
<dbReference type="KEGG" id="led:BBK82_01350"/>
<dbReference type="Gene3D" id="3.40.50.1820">
    <property type="entry name" value="alpha/beta hydrolase"/>
    <property type="match status" value="1"/>
</dbReference>
<dbReference type="InterPro" id="IPR029058">
    <property type="entry name" value="AB_hydrolase_fold"/>
</dbReference>
<dbReference type="OrthoDB" id="4371333at2"/>
<dbReference type="STRING" id="1586287.BBK82_01350"/>
<proteinExistence type="predicted"/>
<name>A0A1B2HB43_9PSEU</name>
<dbReference type="Proteomes" id="UP000093053">
    <property type="component" value="Chromosome"/>
</dbReference>
<sequence>MSAVPVETVVLLPGTASDAVFVRSVFADPLSQVGAVIHTPHVRTLSERLTALENAAGEHPIVVGGVSLGAHVAASWAVRNPDRCAGLVLALPAWNGTPDGAPAALAARASAGIVAAHGVDAALAGTSGWLRHELHRAWHGYGDQLVPHLTEAAGSAAPTLEELRSLDVPTGIVGCVDDPVHPVGVARAWAEALPRAVLVETTLDAYPHALGRAVQAWQEAKKEA</sequence>
<reference evidence="2 3" key="1">
    <citation type="submission" date="2016-07" db="EMBL/GenBank/DDBJ databases">
        <title>Complete genome sequence of the Lentzea guizhouensis DHS C013.</title>
        <authorList>
            <person name="Cao C."/>
        </authorList>
    </citation>
    <scope>NUCLEOTIDE SEQUENCE [LARGE SCALE GENOMIC DNA]</scope>
    <source>
        <strain evidence="2 3">DHS C013</strain>
    </source>
</reference>
<dbReference type="InterPro" id="IPR022742">
    <property type="entry name" value="Hydrolase_4"/>
</dbReference>
<feature type="domain" description="Serine aminopeptidase S33" evidence="1">
    <location>
        <begin position="46"/>
        <end position="115"/>
    </location>
</feature>